<proteinExistence type="predicted"/>
<protein>
    <recommendedName>
        <fullName evidence="1">YjiS-like domain-containing protein</fullName>
    </recommendedName>
</protein>
<feature type="domain" description="YjiS-like" evidence="1">
    <location>
        <begin position="19"/>
        <end position="54"/>
    </location>
</feature>
<comment type="caution">
    <text evidence="2">The sequence shown here is derived from an EMBL/GenBank/DDBJ whole genome shotgun (WGS) entry which is preliminary data.</text>
</comment>
<evidence type="ECO:0000313" key="3">
    <source>
        <dbReference type="Proteomes" id="UP000005019"/>
    </source>
</evidence>
<evidence type="ECO:0000313" key="2">
    <source>
        <dbReference type="EMBL" id="EGK69861.1"/>
    </source>
</evidence>
<reference evidence="2 3" key="1">
    <citation type="journal article" date="2011" name="J. Bacteriol.">
        <title>Genome sequence of Methyloversatilis universalis FAM5T, a methylotrophic representative of the order Rhodocyclales.</title>
        <authorList>
            <person name="Kittichotirat W."/>
            <person name="Good N.M."/>
            <person name="Hall R."/>
            <person name="Bringel F."/>
            <person name="Lajus A."/>
            <person name="Medigue C."/>
            <person name="Smalley N.E."/>
            <person name="Beck D."/>
            <person name="Bumgarner R."/>
            <person name="Vuilleumier S."/>
            <person name="Kalyuzhnaya M.G."/>
        </authorList>
    </citation>
    <scope>NUCLEOTIDE SEQUENCE [LARGE SCALE GENOMIC DNA]</scope>
    <source>
        <strain evidence="3">ATCC BAA-1314 / JCM 13912 / FAM5</strain>
    </source>
</reference>
<keyword evidence="3" id="KW-1185">Reference proteome</keyword>
<dbReference type="EMBL" id="AFHG01000059">
    <property type="protein sequence ID" value="EGK69861.1"/>
    <property type="molecule type" value="Genomic_DNA"/>
</dbReference>
<accession>F5RHM9</accession>
<dbReference type="Proteomes" id="UP000005019">
    <property type="component" value="Unassembled WGS sequence"/>
</dbReference>
<dbReference type="Pfam" id="PF06568">
    <property type="entry name" value="YjiS-like"/>
    <property type="match status" value="1"/>
</dbReference>
<dbReference type="AlphaFoldDB" id="F5RHM9"/>
<dbReference type="InterPro" id="IPR009506">
    <property type="entry name" value="YjiS-like"/>
</dbReference>
<sequence>MPERPRRCAMSAQEWWCSLRRRVVEARSRRRARAELRAMDDLQLRDLGLGRSDIPSVLAGRFDEPVAPRVRIH</sequence>
<evidence type="ECO:0000259" key="1">
    <source>
        <dbReference type="Pfam" id="PF06568"/>
    </source>
</evidence>
<name>F5RHM9_METUF</name>
<organism evidence="2 3">
    <name type="scientific">Methyloversatilis universalis (strain ATCC BAA-1314 / DSM 25237 / JCM 13912 / CCUG 52030 / FAM5)</name>
    <dbReference type="NCBI Taxonomy" id="1000565"/>
    <lineage>
        <taxon>Bacteria</taxon>
        <taxon>Pseudomonadati</taxon>
        <taxon>Pseudomonadota</taxon>
        <taxon>Betaproteobacteria</taxon>
        <taxon>Nitrosomonadales</taxon>
        <taxon>Sterolibacteriaceae</taxon>
        <taxon>Methyloversatilis</taxon>
    </lineage>
</organism>
<dbReference type="STRING" id="1000565.METUNv1_03827"/>
<gene>
    <name evidence="2" type="ORF">METUNv1_03827</name>
</gene>